<protein>
    <submittedName>
        <fullName evidence="1">Uncharacterized protein</fullName>
    </submittedName>
</protein>
<reference evidence="1 2" key="1">
    <citation type="submission" date="2019-06" db="EMBL/GenBank/DDBJ databases">
        <authorList>
            <person name="Palmer J.M."/>
        </authorList>
    </citation>
    <scope>NUCLEOTIDE SEQUENCE [LARGE SCALE GENOMIC DNA]</scope>
    <source>
        <strain evidence="1 2">TWF102</strain>
    </source>
</reference>
<sequence>MGRGRGLRSFLSRQTALTTVVIRERLETNKRRARNVTGGGKGRRYCQYTYITTLVAGWRNLQALDERITGRTQPSTRLCSSSSPV</sequence>
<proteinExistence type="predicted"/>
<gene>
    <name evidence="1" type="ORF">TWF102_000989</name>
</gene>
<dbReference type="EMBL" id="WIQW01000110">
    <property type="protein sequence ID" value="KAF3083040.1"/>
    <property type="molecule type" value="Genomic_DNA"/>
</dbReference>
<evidence type="ECO:0000313" key="1">
    <source>
        <dbReference type="EMBL" id="KAF3083040.1"/>
    </source>
</evidence>
<organism evidence="1 2">
    <name type="scientific">Orbilia oligospora</name>
    <name type="common">Nematode-trapping fungus</name>
    <name type="synonym">Arthrobotrys oligospora</name>
    <dbReference type="NCBI Taxonomy" id="2813651"/>
    <lineage>
        <taxon>Eukaryota</taxon>
        <taxon>Fungi</taxon>
        <taxon>Dikarya</taxon>
        <taxon>Ascomycota</taxon>
        <taxon>Pezizomycotina</taxon>
        <taxon>Orbiliomycetes</taxon>
        <taxon>Orbiliales</taxon>
        <taxon>Orbiliaceae</taxon>
        <taxon>Orbilia</taxon>
    </lineage>
</organism>
<evidence type="ECO:0000313" key="2">
    <source>
        <dbReference type="Proteomes" id="UP000475325"/>
    </source>
</evidence>
<dbReference type="AlphaFoldDB" id="A0A7C8JC95"/>
<dbReference type="Proteomes" id="UP000475325">
    <property type="component" value="Unassembled WGS sequence"/>
</dbReference>
<accession>A0A7C8JC95</accession>
<name>A0A7C8JC95_ORBOL</name>
<comment type="caution">
    <text evidence="1">The sequence shown here is derived from an EMBL/GenBank/DDBJ whole genome shotgun (WGS) entry which is preliminary data.</text>
</comment>